<accession>A0AAW0FS07</accession>
<keyword evidence="3" id="KW-1185">Reference proteome</keyword>
<comment type="caution">
    <text evidence="2">The sequence shown here is derived from an EMBL/GenBank/DDBJ whole genome shotgun (WGS) entry which is preliminary data.</text>
</comment>
<sequence length="572" mass="62223">MSTQPIVPPGGEFPVPSTSSSPLLVFRCAPAIKPYLSEDLTSSNKNDNTLIPKSFIIDTIITHTEVQGAQEILLPSLESLSVDGKGLGFDVEIRVGGKRLGRANVPLNATKVEVPFDLGSLKPQKNAFDVECLATFSPTSSNPSPNANSNSASSSSPSKRASSSNSDPDQQAKSQTFQTTSQLFFLPPPASGRSVTRMDLRTGALLSRPATGKGGPYETVFPIGFYTDFGGYLASNLSVLDDLKSQGFTIVHPVPTFDNLTAFDLVVDRMQELGLWLMYDMRWTYLLTGNVTEEVNRIKNRPNLLLWYTADEPDGWEDPQNGTTIAYDLINSLDGYHPVSLVLNCENYFFDAYTAGTDIVLQDTYMIGNNVTFSSEWGTPCTLDYGDCGCDNCKGEFEDISTRMDEFADRLFSLGWDRTKAVWTVPQAFGGSSYWKRTPTGQEWVVQSILGINHGGLGVVPWNDPTTADIKNSATLLAKAMPTMKEFILNPAAKRGSAKVNRVDIALWTVGGQTLLLAANLNYEETEVPLSQLGIGKIGKGVQGRQVFDSGAKIQGDSLVFDSIGSAGWVFR</sequence>
<evidence type="ECO:0000313" key="2">
    <source>
        <dbReference type="EMBL" id="KAK7684428.1"/>
    </source>
</evidence>
<reference evidence="2 3" key="1">
    <citation type="submission" date="2022-09" db="EMBL/GenBank/DDBJ databases">
        <authorList>
            <person name="Palmer J.M."/>
        </authorList>
    </citation>
    <scope>NUCLEOTIDE SEQUENCE [LARGE SCALE GENOMIC DNA]</scope>
    <source>
        <strain evidence="2 3">DSM 7382</strain>
    </source>
</reference>
<dbReference type="Proteomes" id="UP001385951">
    <property type="component" value="Unassembled WGS sequence"/>
</dbReference>
<evidence type="ECO:0000313" key="3">
    <source>
        <dbReference type="Proteomes" id="UP001385951"/>
    </source>
</evidence>
<feature type="compositionally biased region" description="Low complexity" evidence="1">
    <location>
        <begin position="138"/>
        <end position="168"/>
    </location>
</feature>
<feature type="compositionally biased region" description="Polar residues" evidence="1">
    <location>
        <begin position="169"/>
        <end position="178"/>
    </location>
</feature>
<dbReference type="SUPFAM" id="SSF51445">
    <property type="entry name" value="(Trans)glycosidases"/>
    <property type="match status" value="1"/>
</dbReference>
<name>A0AAW0FS07_9APHY</name>
<dbReference type="EMBL" id="JASBNA010000025">
    <property type="protein sequence ID" value="KAK7684428.1"/>
    <property type="molecule type" value="Genomic_DNA"/>
</dbReference>
<proteinExistence type="predicted"/>
<feature type="region of interest" description="Disordered" evidence="1">
    <location>
        <begin position="138"/>
        <end position="178"/>
    </location>
</feature>
<gene>
    <name evidence="2" type="ORF">QCA50_012375</name>
</gene>
<protein>
    <submittedName>
        <fullName evidence="2">Uncharacterized protein</fullName>
    </submittedName>
</protein>
<organism evidence="2 3">
    <name type="scientific">Cerrena zonata</name>
    <dbReference type="NCBI Taxonomy" id="2478898"/>
    <lineage>
        <taxon>Eukaryota</taxon>
        <taxon>Fungi</taxon>
        <taxon>Dikarya</taxon>
        <taxon>Basidiomycota</taxon>
        <taxon>Agaricomycotina</taxon>
        <taxon>Agaricomycetes</taxon>
        <taxon>Polyporales</taxon>
        <taxon>Cerrenaceae</taxon>
        <taxon>Cerrena</taxon>
    </lineage>
</organism>
<dbReference type="AlphaFoldDB" id="A0AAW0FS07"/>
<dbReference type="Gene3D" id="3.20.20.80">
    <property type="entry name" value="Glycosidases"/>
    <property type="match status" value="1"/>
</dbReference>
<evidence type="ECO:0000256" key="1">
    <source>
        <dbReference type="SAM" id="MobiDB-lite"/>
    </source>
</evidence>
<dbReference type="InterPro" id="IPR017853">
    <property type="entry name" value="GH"/>
</dbReference>